<keyword evidence="3" id="KW-0238">DNA-binding</keyword>
<organism evidence="8">
    <name type="scientific">Lycoris longituba</name>
    <dbReference type="NCBI Taxonomy" id="272140"/>
    <lineage>
        <taxon>Eukaryota</taxon>
        <taxon>Viridiplantae</taxon>
        <taxon>Streptophyta</taxon>
        <taxon>Embryophyta</taxon>
        <taxon>Tracheophyta</taxon>
        <taxon>Spermatophyta</taxon>
        <taxon>Magnoliopsida</taxon>
        <taxon>Liliopsida</taxon>
        <taxon>Asparagales</taxon>
        <taxon>Amaryllidaceae</taxon>
        <taxon>Amaryllidoideae</taxon>
        <taxon>Lycoris</taxon>
    </lineage>
</organism>
<evidence type="ECO:0000256" key="3">
    <source>
        <dbReference type="ARBA" id="ARBA00023125"/>
    </source>
</evidence>
<evidence type="ECO:0000256" key="6">
    <source>
        <dbReference type="SAM" id="MobiDB-lite"/>
    </source>
</evidence>
<feature type="compositionally biased region" description="Low complexity" evidence="6">
    <location>
        <begin position="189"/>
        <end position="198"/>
    </location>
</feature>
<feature type="region of interest" description="Disordered" evidence="6">
    <location>
        <begin position="28"/>
        <end position="54"/>
    </location>
</feature>
<sequence length="317" mass="34749">HEVSHFFSNVDEEDELTAMVSALTHVMGGQRGQSSGGDGGGGIKREREEVTASESTATAKFYRGFGEFGSLEVHHGGETSSIAFGGTEQSHQVLQGTPKTEETSPSFSTEAEQGARRRYRGVRQRPWGKWAAEIRDPHKAARVWLGTFETAEAAARAYDEAALRFRGNRAKLNFPENAHIRPLPPPPQQQQQQPIPQQIQTFSGIQSSHVSRDYLEYSRLLQGTGEYQTNTPSASLLDQMLYATSNVGASTPNVLSFSPPSVSSSTPNVLSFSPPSVSSSSSTSSLSSSYPLLYSTQQQMSYFRQPPWTDSNYRHPP</sequence>
<dbReference type="GO" id="GO:0005634">
    <property type="term" value="C:nucleus"/>
    <property type="evidence" value="ECO:0007669"/>
    <property type="project" value="UniProtKB-SubCell"/>
</dbReference>
<name>D6MKM1_9ASPA</name>
<dbReference type="PANTHER" id="PTHR31190:SF473">
    <property type="entry name" value="OS05G0437100 PROTEIN"/>
    <property type="match status" value="1"/>
</dbReference>
<feature type="region of interest" description="Disordered" evidence="6">
    <location>
        <begin position="176"/>
        <end position="198"/>
    </location>
</feature>
<feature type="compositionally biased region" description="Polar residues" evidence="6">
    <location>
        <begin position="96"/>
        <end position="111"/>
    </location>
</feature>
<dbReference type="CDD" id="cd00018">
    <property type="entry name" value="AP2"/>
    <property type="match status" value="1"/>
</dbReference>
<keyword evidence="4" id="KW-0804">Transcription</keyword>
<evidence type="ECO:0000259" key="7">
    <source>
        <dbReference type="PROSITE" id="PS51032"/>
    </source>
</evidence>
<protein>
    <submittedName>
        <fullName evidence="8">Transcription factor</fullName>
    </submittedName>
</protein>
<dbReference type="Pfam" id="PF00847">
    <property type="entry name" value="AP2"/>
    <property type="match status" value="1"/>
</dbReference>
<evidence type="ECO:0000256" key="5">
    <source>
        <dbReference type="ARBA" id="ARBA00023242"/>
    </source>
</evidence>
<dbReference type="PRINTS" id="PR00367">
    <property type="entry name" value="ETHRSPELEMNT"/>
</dbReference>
<feature type="region of interest" description="Disordered" evidence="6">
    <location>
        <begin position="257"/>
        <end position="288"/>
    </location>
</feature>
<evidence type="ECO:0000256" key="4">
    <source>
        <dbReference type="ARBA" id="ARBA00023163"/>
    </source>
</evidence>
<feature type="domain" description="AP2/ERF" evidence="7">
    <location>
        <begin position="118"/>
        <end position="175"/>
    </location>
</feature>
<dbReference type="GO" id="GO:0009873">
    <property type="term" value="P:ethylene-activated signaling pathway"/>
    <property type="evidence" value="ECO:0007669"/>
    <property type="project" value="InterPro"/>
</dbReference>
<proteinExistence type="evidence at transcript level"/>
<accession>D6MKM1</accession>
<feature type="non-terminal residue" evidence="8">
    <location>
        <position position="317"/>
    </location>
</feature>
<feature type="compositionally biased region" description="Gly residues" evidence="6">
    <location>
        <begin position="29"/>
        <end position="42"/>
    </location>
</feature>
<dbReference type="Gene3D" id="3.30.730.10">
    <property type="entry name" value="AP2/ERF domain"/>
    <property type="match status" value="1"/>
</dbReference>
<dbReference type="InterPro" id="IPR036955">
    <property type="entry name" value="AP2/ERF_dom_sf"/>
</dbReference>
<dbReference type="GO" id="GO:0003677">
    <property type="term" value="F:DNA binding"/>
    <property type="evidence" value="ECO:0007669"/>
    <property type="project" value="UniProtKB-KW"/>
</dbReference>
<dbReference type="EMBL" id="GQ166117">
    <property type="protein sequence ID" value="ADG58068.1"/>
    <property type="molecule type" value="mRNA"/>
</dbReference>
<reference evidence="8" key="1">
    <citation type="submission" date="2009-05" db="EMBL/GenBank/DDBJ databases">
        <authorList>
            <person name="Huang M."/>
            <person name="He Q."/>
            <person name="Zhang L."/>
            <person name="Cui S."/>
            <person name="Wang M."/>
            <person name="Zhou Y."/>
        </authorList>
    </citation>
    <scope>NUCLEOTIDE SEQUENCE</scope>
</reference>
<dbReference type="PANTHER" id="PTHR31190">
    <property type="entry name" value="DNA-BINDING DOMAIN"/>
    <property type="match status" value="1"/>
</dbReference>
<dbReference type="InterPro" id="IPR016177">
    <property type="entry name" value="DNA-bd_dom_sf"/>
</dbReference>
<dbReference type="PROSITE" id="PS51032">
    <property type="entry name" value="AP2_ERF"/>
    <property type="match status" value="1"/>
</dbReference>
<dbReference type="SMART" id="SM00380">
    <property type="entry name" value="AP2"/>
    <property type="match status" value="1"/>
</dbReference>
<keyword evidence="2" id="KW-0805">Transcription regulation</keyword>
<dbReference type="InterPro" id="IPR001471">
    <property type="entry name" value="AP2/ERF_dom"/>
</dbReference>
<evidence type="ECO:0000313" key="8">
    <source>
        <dbReference type="EMBL" id="ADG58068.1"/>
    </source>
</evidence>
<dbReference type="InterPro" id="IPR044808">
    <property type="entry name" value="ERF_plant"/>
</dbReference>
<feature type="region of interest" description="Disordered" evidence="6">
    <location>
        <begin position="96"/>
        <end position="120"/>
    </location>
</feature>
<evidence type="ECO:0000256" key="2">
    <source>
        <dbReference type="ARBA" id="ARBA00023015"/>
    </source>
</evidence>
<feature type="non-terminal residue" evidence="8">
    <location>
        <position position="1"/>
    </location>
</feature>
<reference evidence="8" key="2">
    <citation type="journal article" date="2010" name="Genomics">
        <title>Analysis of floral transcription factors from Lycoris longituba.</title>
        <authorList>
            <person name="He Q.L."/>
            <person name="Cui S.J."/>
            <person name="Gu J.L."/>
            <person name="Zhang H."/>
            <person name="Wang M.X."/>
            <person name="Zhou Y."/>
            <person name="Zhang L."/>
            <person name="Huang M.R."/>
        </authorList>
    </citation>
    <scope>NUCLEOTIDE SEQUENCE</scope>
</reference>
<comment type="subcellular location">
    <subcellularLocation>
        <location evidence="1">Nucleus</location>
    </subcellularLocation>
</comment>
<dbReference type="GO" id="GO:0003700">
    <property type="term" value="F:DNA-binding transcription factor activity"/>
    <property type="evidence" value="ECO:0007669"/>
    <property type="project" value="InterPro"/>
</dbReference>
<dbReference type="AlphaFoldDB" id="D6MKM1"/>
<evidence type="ECO:0000256" key="1">
    <source>
        <dbReference type="ARBA" id="ARBA00004123"/>
    </source>
</evidence>
<dbReference type="SUPFAM" id="SSF54171">
    <property type="entry name" value="DNA-binding domain"/>
    <property type="match status" value="1"/>
</dbReference>
<dbReference type="FunFam" id="3.30.730.10:FF:000001">
    <property type="entry name" value="Ethylene-responsive transcription factor 2"/>
    <property type="match status" value="1"/>
</dbReference>
<keyword evidence="5" id="KW-0539">Nucleus</keyword>